<keyword evidence="1" id="KW-0496">Mitochondrion</keyword>
<evidence type="ECO:0000313" key="1">
    <source>
        <dbReference type="EMBL" id="KUM46101.1"/>
    </source>
</evidence>
<dbReference type="AlphaFoldDB" id="A0A124GMM1"/>
<name>A0A124GMM1_PICGL</name>
<geneLocation type="mitochondrion" evidence="1"/>
<dbReference type="EMBL" id="LKAM01000013">
    <property type="protein sequence ID" value="KUM46101.1"/>
    <property type="molecule type" value="Genomic_DNA"/>
</dbReference>
<proteinExistence type="predicted"/>
<sequence length="76" mass="8598">MEDRSLTQDFLFSAAPDYELNGLNHPTCSQSATCLKRNAISIPHMTRPMPMTRLIERTLHLIHFLVFTGTDLVAPN</sequence>
<reference evidence="1" key="1">
    <citation type="journal article" date="2015" name="Genome Biol. Evol.">
        <title>Organellar Genomes of White Spruce (Picea glauca): Assembly and Annotation.</title>
        <authorList>
            <person name="Jackman S.D."/>
            <person name="Warren R.L."/>
            <person name="Gibb E.A."/>
            <person name="Vandervalk B.P."/>
            <person name="Mohamadi H."/>
            <person name="Chu J."/>
            <person name="Raymond A."/>
            <person name="Pleasance S."/>
            <person name="Coope R."/>
            <person name="Wildung M.R."/>
            <person name="Ritland C.E."/>
            <person name="Bousquet J."/>
            <person name="Jones S.J."/>
            <person name="Bohlmann J."/>
            <person name="Birol I."/>
        </authorList>
    </citation>
    <scope>NUCLEOTIDE SEQUENCE [LARGE SCALE GENOMIC DNA]</scope>
    <source>
        <tissue evidence="1">Flushing bud</tissue>
    </source>
</reference>
<accession>A0A124GMM1</accession>
<protein>
    <submittedName>
        <fullName evidence="1">Uncharacterized protein</fullName>
    </submittedName>
</protein>
<gene>
    <name evidence="1" type="ORF">ABT39_MTgene1907</name>
</gene>
<comment type="caution">
    <text evidence="1">The sequence shown here is derived from an EMBL/GenBank/DDBJ whole genome shotgun (WGS) entry which is preliminary data.</text>
</comment>
<organism evidence="1">
    <name type="scientific">Picea glauca</name>
    <name type="common">White spruce</name>
    <name type="synonym">Pinus glauca</name>
    <dbReference type="NCBI Taxonomy" id="3330"/>
    <lineage>
        <taxon>Eukaryota</taxon>
        <taxon>Viridiplantae</taxon>
        <taxon>Streptophyta</taxon>
        <taxon>Embryophyta</taxon>
        <taxon>Tracheophyta</taxon>
        <taxon>Spermatophyta</taxon>
        <taxon>Pinopsida</taxon>
        <taxon>Pinidae</taxon>
        <taxon>Conifers I</taxon>
        <taxon>Pinales</taxon>
        <taxon>Pinaceae</taxon>
        <taxon>Picea</taxon>
    </lineage>
</organism>